<evidence type="ECO:0000313" key="3">
    <source>
        <dbReference type="Proteomes" id="UP000749646"/>
    </source>
</evidence>
<keyword evidence="3" id="KW-1185">Reference proteome</keyword>
<evidence type="ECO:0000313" key="2">
    <source>
        <dbReference type="EMBL" id="KAF9944694.1"/>
    </source>
</evidence>
<protein>
    <submittedName>
        <fullName evidence="2">Uncharacterized protein</fullName>
    </submittedName>
</protein>
<feature type="compositionally biased region" description="Gly residues" evidence="1">
    <location>
        <begin position="78"/>
        <end position="89"/>
    </location>
</feature>
<sequence>MNYKDIDGTGGAAKDMNQDGMVQPPPPSYTASASDPLSANKHYGPHNTGAQQETIYEAQPVDGASYQQQYTTYPPPAGGYGSPGVGYGPAPGSYVPPAGGGSVVFVVEDIDDNRVRRRGIPMAMIFFILG</sequence>
<dbReference type="AlphaFoldDB" id="A0A9P6LVL6"/>
<feature type="region of interest" description="Disordered" evidence="1">
    <location>
        <begin position="1"/>
        <end position="93"/>
    </location>
</feature>
<dbReference type="Proteomes" id="UP000749646">
    <property type="component" value="Unassembled WGS sequence"/>
</dbReference>
<reference evidence="2" key="1">
    <citation type="journal article" date="2020" name="Fungal Divers.">
        <title>Resolving the Mortierellaceae phylogeny through synthesis of multi-gene phylogenetics and phylogenomics.</title>
        <authorList>
            <person name="Vandepol N."/>
            <person name="Liber J."/>
            <person name="Desiro A."/>
            <person name="Na H."/>
            <person name="Kennedy M."/>
            <person name="Barry K."/>
            <person name="Grigoriev I.V."/>
            <person name="Miller A.N."/>
            <person name="O'Donnell K."/>
            <person name="Stajich J.E."/>
            <person name="Bonito G."/>
        </authorList>
    </citation>
    <scope>NUCLEOTIDE SEQUENCE</scope>
    <source>
        <strain evidence="2">MES-2147</strain>
    </source>
</reference>
<gene>
    <name evidence="2" type="ORF">BGZ65_011715</name>
</gene>
<name>A0A9P6LVL6_9FUNG</name>
<organism evidence="2 3">
    <name type="scientific">Modicella reniformis</name>
    <dbReference type="NCBI Taxonomy" id="1440133"/>
    <lineage>
        <taxon>Eukaryota</taxon>
        <taxon>Fungi</taxon>
        <taxon>Fungi incertae sedis</taxon>
        <taxon>Mucoromycota</taxon>
        <taxon>Mortierellomycotina</taxon>
        <taxon>Mortierellomycetes</taxon>
        <taxon>Mortierellales</taxon>
        <taxon>Mortierellaceae</taxon>
        <taxon>Modicella</taxon>
    </lineage>
</organism>
<evidence type="ECO:0000256" key="1">
    <source>
        <dbReference type="SAM" id="MobiDB-lite"/>
    </source>
</evidence>
<accession>A0A9P6LVL6</accession>
<proteinExistence type="predicted"/>
<dbReference type="OrthoDB" id="2441442at2759"/>
<comment type="caution">
    <text evidence="2">The sequence shown here is derived from an EMBL/GenBank/DDBJ whole genome shotgun (WGS) entry which is preliminary data.</text>
</comment>
<dbReference type="EMBL" id="JAAAHW010008271">
    <property type="protein sequence ID" value="KAF9944694.1"/>
    <property type="molecule type" value="Genomic_DNA"/>
</dbReference>
<feature type="non-terminal residue" evidence="2">
    <location>
        <position position="1"/>
    </location>
</feature>